<dbReference type="Gene3D" id="3.40.50.620">
    <property type="entry name" value="HUPs"/>
    <property type="match status" value="1"/>
</dbReference>
<dbReference type="CDD" id="cd06259">
    <property type="entry name" value="YdcF-like"/>
    <property type="match status" value="1"/>
</dbReference>
<evidence type="ECO:0000313" key="3">
    <source>
        <dbReference type="EMBL" id="MFD2937833.1"/>
    </source>
</evidence>
<dbReference type="InterPro" id="IPR003848">
    <property type="entry name" value="DUF218"/>
</dbReference>
<dbReference type="InterPro" id="IPR051599">
    <property type="entry name" value="Cell_Envelope_Assoc"/>
</dbReference>
<protein>
    <submittedName>
        <fullName evidence="3">YdcF family protein</fullName>
    </submittedName>
</protein>
<dbReference type="RefSeq" id="WP_381508278.1">
    <property type="nucleotide sequence ID" value="NZ_JBHUOM010000045.1"/>
</dbReference>
<sequence length="420" mass="47543">MKKVHLVCWLLFLCATGTVTGQAGFDRSYRLLRSGSFVQDKNFYLLTVLEQWPAAGEAISRNATLQQVLQAKKQRLQQAATTCQQNTTCHTDALRLSAEESALINRALTDLYNREEVIRQVVSKHLRPSGAYQRYVDSTDAGLLRNAWQDAARGLNRIIDVYALGQKPRYADIDSVSYDVKHGTYPRLIDITVNTLNGEVKQYTQFFQPTLHFALTLLDLNDRDEAGRFEPLHEKANQALVQHLPQINWADYPYSVILVQGAGPDLPGSSLDAWAKLRMRLAVERYRRGLAPILVVSGGNVHPFQTPFNESMEMKKALMSRYGIPEHAILVESHSRHSTTNLRNTARLLFQYGIPTDKPMVVTADMYQSKYMQGDVFTKRCQQELGYLPHQIVKRLSPFDLVLLPQPASLYADPLDPLDP</sequence>
<evidence type="ECO:0000256" key="1">
    <source>
        <dbReference type="SAM" id="SignalP"/>
    </source>
</evidence>
<dbReference type="Proteomes" id="UP001597512">
    <property type="component" value="Unassembled WGS sequence"/>
</dbReference>
<feature type="domain" description="DUF218" evidence="2">
    <location>
        <begin position="256"/>
        <end position="366"/>
    </location>
</feature>
<organism evidence="3 4">
    <name type="scientific">Spirosoma flavum</name>
    <dbReference type="NCBI Taxonomy" id="2048557"/>
    <lineage>
        <taxon>Bacteria</taxon>
        <taxon>Pseudomonadati</taxon>
        <taxon>Bacteroidota</taxon>
        <taxon>Cytophagia</taxon>
        <taxon>Cytophagales</taxon>
        <taxon>Cytophagaceae</taxon>
        <taxon>Spirosoma</taxon>
    </lineage>
</organism>
<evidence type="ECO:0000259" key="2">
    <source>
        <dbReference type="Pfam" id="PF02698"/>
    </source>
</evidence>
<accession>A0ABW6ATT5</accession>
<reference evidence="4" key="1">
    <citation type="journal article" date="2019" name="Int. J. Syst. Evol. Microbiol.">
        <title>The Global Catalogue of Microorganisms (GCM) 10K type strain sequencing project: providing services to taxonomists for standard genome sequencing and annotation.</title>
        <authorList>
            <consortium name="The Broad Institute Genomics Platform"/>
            <consortium name="The Broad Institute Genome Sequencing Center for Infectious Disease"/>
            <person name="Wu L."/>
            <person name="Ma J."/>
        </authorList>
    </citation>
    <scope>NUCLEOTIDE SEQUENCE [LARGE SCALE GENOMIC DNA]</scope>
    <source>
        <strain evidence="4">KCTC 52490</strain>
    </source>
</reference>
<dbReference type="EMBL" id="JBHUOM010000045">
    <property type="protein sequence ID" value="MFD2937833.1"/>
    <property type="molecule type" value="Genomic_DNA"/>
</dbReference>
<feature type="chain" id="PRO_5045380192" evidence="1">
    <location>
        <begin position="24"/>
        <end position="420"/>
    </location>
</feature>
<keyword evidence="1" id="KW-0732">Signal</keyword>
<comment type="caution">
    <text evidence="3">The sequence shown here is derived from an EMBL/GenBank/DDBJ whole genome shotgun (WGS) entry which is preliminary data.</text>
</comment>
<name>A0ABW6ATT5_9BACT</name>
<dbReference type="InterPro" id="IPR014729">
    <property type="entry name" value="Rossmann-like_a/b/a_fold"/>
</dbReference>
<proteinExistence type="predicted"/>
<dbReference type="PANTHER" id="PTHR30336:SF20">
    <property type="entry name" value="DUF218 DOMAIN-CONTAINING PROTEIN"/>
    <property type="match status" value="1"/>
</dbReference>
<dbReference type="Pfam" id="PF02698">
    <property type="entry name" value="DUF218"/>
    <property type="match status" value="1"/>
</dbReference>
<dbReference type="PANTHER" id="PTHR30336">
    <property type="entry name" value="INNER MEMBRANE PROTEIN, PROBABLE PERMEASE"/>
    <property type="match status" value="1"/>
</dbReference>
<gene>
    <name evidence="3" type="ORF">ACFS25_28960</name>
</gene>
<feature type="signal peptide" evidence="1">
    <location>
        <begin position="1"/>
        <end position="23"/>
    </location>
</feature>
<evidence type="ECO:0000313" key="4">
    <source>
        <dbReference type="Proteomes" id="UP001597512"/>
    </source>
</evidence>
<keyword evidence="4" id="KW-1185">Reference proteome</keyword>